<sequence>MCLHGLLDRTWSLIFVLLSARIVVGDSDATPYLRVNKLRVGFWADSVWCAIHRTGVFHFCTHLVGGKHVCKASLAGCARYLWCRAAGSSMSVVLLRPLLNVSRILCSWPWIPLPLWILYRVLAGKLAHTFFSSPL</sequence>
<dbReference type="AlphaFoldDB" id="A0A023G4Q0"/>
<dbReference type="EMBL" id="GBBM01007573">
    <property type="protein sequence ID" value="JAC27845.1"/>
    <property type="molecule type" value="mRNA"/>
</dbReference>
<feature type="chain" id="PRO_5001520601" evidence="1">
    <location>
        <begin position="30"/>
        <end position="135"/>
    </location>
</feature>
<proteinExistence type="evidence at transcript level"/>
<organism evidence="2">
    <name type="scientific">Amblyomma triste</name>
    <name type="common">Neotropical tick</name>
    <dbReference type="NCBI Taxonomy" id="251400"/>
    <lineage>
        <taxon>Eukaryota</taxon>
        <taxon>Metazoa</taxon>
        <taxon>Ecdysozoa</taxon>
        <taxon>Arthropoda</taxon>
        <taxon>Chelicerata</taxon>
        <taxon>Arachnida</taxon>
        <taxon>Acari</taxon>
        <taxon>Parasitiformes</taxon>
        <taxon>Ixodida</taxon>
        <taxon>Ixodoidea</taxon>
        <taxon>Ixodidae</taxon>
        <taxon>Amblyomminae</taxon>
        <taxon>Amblyomma</taxon>
    </lineage>
</organism>
<accession>A0A023G4Q0</accession>
<feature type="signal peptide" evidence="1">
    <location>
        <begin position="1"/>
        <end position="29"/>
    </location>
</feature>
<protein>
    <submittedName>
        <fullName evidence="2">Putative secreted protein</fullName>
    </submittedName>
</protein>
<evidence type="ECO:0000256" key="1">
    <source>
        <dbReference type="SAM" id="SignalP"/>
    </source>
</evidence>
<name>A0A023G4Q0_AMBTT</name>
<reference evidence="2" key="1">
    <citation type="submission" date="2014-03" db="EMBL/GenBank/DDBJ databases">
        <title>The sialotranscriptome of Amblyomma triste, Amblyomma parvum and Amblyomma cajennense ticks, uncovered by 454-based RNA-seq.</title>
        <authorList>
            <person name="Garcia G.R."/>
            <person name="Gardinassi L.G."/>
            <person name="Ribeiro J.M."/>
            <person name="Anatriello E."/>
            <person name="Ferreira B.R."/>
            <person name="Moreira H.N."/>
            <person name="Mafra C."/>
            <person name="Olegario M.M."/>
            <person name="Szabo P.J."/>
            <person name="Miranda-Santos I.K."/>
            <person name="Maruyama S.R."/>
        </authorList>
    </citation>
    <scope>NUCLEOTIDE SEQUENCE</scope>
    <source>
        <strain evidence="2">Mato Grasso do Sul</strain>
        <tissue evidence="2">Salivary glands</tissue>
    </source>
</reference>
<keyword evidence="1" id="KW-0732">Signal</keyword>
<evidence type="ECO:0000313" key="2">
    <source>
        <dbReference type="EMBL" id="JAC27845.1"/>
    </source>
</evidence>